<gene>
    <name evidence="2" type="ORF">UFOVP760_120</name>
</gene>
<organism evidence="2">
    <name type="scientific">uncultured Caudovirales phage</name>
    <dbReference type="NCBI Taxonomy" id="2100421"/>
    <lineage>
        <taxon>Viruses</taxon>
        <taxon>Duplodnaviria</taxon>
        <taxon>Heunggongvirae</taxon>
        <taxon>Uroviricota</taxon>
        <taxon>Caudoviricetes</taxon>
        <taxon>Peduoviridae</taxon>
        <taxon>Maltschvirus</taxon>
        <taxon>Maltschvirus maltsch</taxon>
    </lineage>
</organism>
<keyword evidence="1" id="KW-1133">Transmembrane helix</keyword>
<evidence type="ECO:0000256" key="1">
    <source>
        <dbReference type="SAM" id="Phobius"/>
    </source>
</evidence>
<feature type="transmembrane region" description="Helical" evidence="1">
    <location>
        <begin position="160"/>
        <end position="180"/>
    </location>
</feature>
<protein>
    <submittedName>
        <fullName evidence="2">Uncharacterized protein</fullName>
    </submittedName>
</protein>
<proteinExistence type="predicted"/>
<reference evidence="2" key="1">
    <citation type="submission" date="2020-05" db="EMBL/GenBank/DDBJ databases">
        <authorList>
            <person name="Chiriac C."/>
            <person name="Salcher M."/>
            <person name="Ghai R."/>
            <person name="Kavagutti S V."/>
        </authorList>
    </citation>
    <scope>NUCLEOTIDE SEQUENCE</scope>
</reference>
<accession>A0A6J7X9M4</accession>
<name>A0A6J7X9M4_9CAUD</name>
<keyword evidence="1" id="KW-0812">Transmembrane</keyword>
<dbReference type="EMBL" id="LR798360">
    <property type="protein sequence ID" value="CAB5226343.1"/>
    <property type="molecule type" value="Genomic_DNA"/>
</dbReference>
<sequence length="189" mass="21691">MKTVALVCMLLMGCTVYTEKQTEAVSQSVYATKDSIDLARIDLAESYINETTKLINPPKKRIQINAVYQKPIQVNDSKQRIVIVPEQYKSDKVVVVNSTDYDNLLKDKDIAIQLKKDNEILTKARSEFDAERTKQQEMQNKMVKDLNIMQKKLVEKDLAILWRNIIIVALLGVIGGYIYLRMNSGFKLF</sequence>
<evidence type="ECO:0000313" key="2">
    <source>
        <dbReference type="EMBL" id="CAB5226343.1"/>
    </source>
</evidence>
<keyword evidence="1" id="KW-0472">Membrane</keyword>